<evidence type="ECO:0000313" key="6">
    <source>
        <dbReference type="EMBL" id="CAG9985249.1"/>
    </source>
</evidence>
<dbReference type="GO" id="GO:0016042">
    <property type="term" value="P:lipid catabolic process"/>
    <property type="evidence" value="ECO:0007669"/>
    <property type="project" value="UniProtKB-KW"/>
</dbReference>
<evidence type="ECO:0000256" key="5">
    <source>
        <dbReference type="SAM" id="MobiDB-lite"/>
    </source>
</evidence>
<gene>
    <name evidence="6" type="ORF">CBYS24578_00006894</name>
</gene>
<evidence type="ECO:0000256" key="1">
    <source>
        <dbReference type="ARBA" id="ARBA00013201"/>
    </source>
</evidence>
<dbReference type="PANTHER" id="PTHR10272:SF0">
    <property type="entry name" value="PLATELET-ACTIVATING FACTOR ACETYLHYDROLASE"/>
    <property type="match status" value="1"/>
</dbReference>
<keyword evidence="7" id="KW-1185">Reference proteome</keyword>
<evidence type="ECO:0000256" key="3">
    <source>
        <dbReference type="ARBA" id="ARBA00022963"/>
    </source>
</evidence>
<dbReference type="PANTHER" id="PTHR10272">
    <property type="entry name" value="PLATELET-ACTIVATING FACTOR ACETYLHYDROLASE"/>
    <property type="match status" value="1"/>
</dbReference>
<dbReference type="Proteomes" id="UP000754883">
    <property type="component" value="Unassembled WGS sequence"/>
</dbReference>
<comment type="caution">
    <text evidence="6">The sequence shown here is derived from an EMBL/GenBank/DDBJ whole genome shotgun (WGS) entry which is preliminary data.</text>
</comment>
<dbReference type="AlphaFoldDB" id="A0A9N9Y451"/>
<sequence length="622" mass="70171">MEIPAEIELPKPPVVPPKTLRDRFTHRLPTYTGPYNVGYMDIEVPARDPRPVSELKRHGKPVIRLDTVLMGIYYPSELRNDLKTPDGRNTLHRVNWMPRPRIATAKGYAKWMNLPWLPVAGYLASTSLFTKLPAFRNAKVADYWPDHKRSSEDSKRGEDPKHNDKPDTDKPDTDKPDTDKPDTDKPDTDKPTFPVIIFSHGLGGSRLCYSTICGELASLGFVVVAVEHRDGSGARTHVSLPGDIEANEIESSTAVLYNHSDDTSPGGERKHVRRRRKKELNPYYVVDYILPKDNAQDTAPHNPRGVDRKLRSAQIQLRLEEIKEAFHVLGMINGGQGDEVAAMNLRKKGNIGSSSIGLTGVEWDTWKDRMFLENVTVMGHSFGGATTVQVLRDDSLSWVGQGIVLDIWGQGTPPGGETPNNTVKKPLLSISSEAFMHWKANFERVVDICNETRGSGALCWMMTIVGSTHLTMSDFAILYPHWMSLFTKTMVNPIRALFLCVSPSLEFLKIVLPSEQTENTAWPNDEKLLISEDPPSEPEEVLLPDHAPEHKWVAMRLRIQNEFWVRLRAWCRVLKRRILRQVSSEAEFIKGLQDLSAHTEEMWTHICPSPGDVERYSGRAKS</sequence>
<dbReference type="Pfam" id="PF03403">
    <property type="entry name" value="PAF-AH_p_II"/>
    <property type="match status" value="2"/>
</dbReference>
<organism evidence="6 7">
    <name type="scientific">Clonostachys byssicola</name>
    <dbReference type="NCBI Taxonomy" id="160290"/>
    <lineage>
        <taxon>Eukaryota</taxon>
        <taxon>Fungi</taxon>
        <taxon>Dikarya</taxon>
        <taxon>Ascomycota</taxon>
        <taxon>Pezizomycotina</taxon>
        <taxon>Sordariomycetes</taxon>
        <taxon>Hypocreomycetidae</taxon>
        <taxon>Hypocreales</taxon>
        <taxon>Bionectriaceae</taxon>
        <taxon>Clonostachys</taxon>
    </lineage>
</organism>
<keyword evidence="2" id="KW-0378">Hydrolase</keyword>
<dbReference type="EC" id="3.1.1.47" evidence="1"/>
<keyword evidence="3" id="KW-0442">Lipid degradation</keyword>
<dbReference type="SUPFAM" id="SSF53474">
    <property type="entry name" value="alpha/beta-Hydrolases"/>
    <property type="match status" value="1"/>
</dbReference>
<feature type="region of interest" description="Disordered" evidence="5">
    <location>
        <begin position="146"/>
        <end position="191"/>
    </location>
</feature>
<dbReference type="OrthoDB" id="2363873at2759"/>
<protein>
    <recommendedName>
        <fullName evidence="1">1-alkyl-2-acetylglycerophosphocholine esterase</fullName>
        <ecNumber evidence="1">3.1.1.47</ecNumber>
    </recommendedName>
</protein>
<dbReference type="Gene3D" id="3.40.50.1820">
    <property type="entry name" value="alpha/beta hydrolase"/>
    <property type="match status" value="1"/>
</dbReference>
<reference evidence="6" key="1">
    <citation type="submission" date="2021-10" db="EMBL/GenBank/DDBJ databases">
        <authorList>
            <person name="Piombo E."/>
        </authorList>
    </citation>
    <scope>NUCLEOTIDE SEQUENCE</scope>
</reference>
<evidence type="ECO:0000313" key="7">
    <source>
        <dbReference type="Proteomes" id="UP000754883"/>
    </source>
</evidence>
<evidence type="ECO:0000256" key="4">
    <source>
        <dbReference type="ARBA" id="ARBA00023098"/>
    </source>
</evidence>
<evidence type="ECO:0000256" key="2">
    <source>
        <dbReference type="ARBA" id="ARBA00022801"/>
    </source>
</evidence>
<proteinExistence type="predicted"/>
<accession>A0A9N9Y451</accession>
<dbReference type="InterPro" id="IPR029058">
    <property type="entry name" value="AB_hydrolase_fold"/>
</dbReference>
<dbReference type="GO" id="GO:0003847">
    <property type="term" value="F:1-alkyl-2-acetylglycerophosphocholine esterase activity"/>
    <property type="evidence" value="ECO:0007669"/>
    <property type="project" value="UniProtKB-EC"/>
</dbReference>
<feature type="compositionally biased region" description="Basic and acidic residues" evidence="5">
    <location>
        <begin position="146"/>
        <end position="190"/>
    </location>
</feature>
<keyword evidence="4" id="KW-0443">Lipid metabolism</keyword>
<name>A0A9N9Y451_9HYPO</name>
<dbReference type="EMBL" id="CABFNO020001394">
    <property type="protein sequence ID" value="CAG9985249.1"/>
    <property type="molecule type" value="Genomic_DNA"/>
</dbReference>